<keyword evidence="1" id="KW-0805">Transcription regulation</keyword>
<evidence type="ECO:0000259" key="4">
    <source>
        <dbReference type="PROSITE" id="PS50956"/>
    </source>
</evidence>
<dbReference type="PANTHER" id="PTHR30154:SF34">
    <property type="entry name" value="TRANSCRIPTIONAL REGULATOR AZLB"/>
    <property type="match status" value="1"/>
</dbReference>
<dbReference type="PANTHER" id="PTHR30154">
    <property type="entry name" value="LEUCINE-RESPONSIVE REGULATORY PROTEIN"/>
    <property type="match status" value="1"/>
</dbReference>
<dbReference type="InterPro" id="IPR019887">
    <property type="entry name" value="Tscrpt_reg_AsnC/Lrp_C"/>
</dbReference>
<evidence type="ECO:0000256" key="1">
    <source>
        <dbReference type="ARBA" id="ARBA00023015"/>
    </source>
</evidence>
<organism evidence="5 6">
    <name type="scientific">Nocardiopsis changdeensis</name>
    <dbReference type="NCBI Taxonomy" id="2831969"/>
    <lineage>
        <taxon>Bacteria</taxon>
        <taxon>Bacillati</taxon>
        <taxon>Actinomycetota</taxon>
        <taxon>Actinomycetes</taxon>
        <taxon>Streptosporangiales</taxon>
        <taxon>Nocardiopsidaceae</taxon>
        <taxon>Nocardiopsis</taxon>
    </lineage>
</organism>
<evidence type="ECO:0000313" key="6">
    <source>
        <dbReference type="Proteomes" id="UP000676079"/>
    </source>
</evidence>
<dbReference type="InterPro" id="IPR019885">
    <property type="entry name" value="Tscrpt_reg_HTH_AsnC-type_CS"/>
</dbReference>
<evidence type="ECO:0000256" key="3">
    <source>
        <dbReference type="ARBA" id="ARBA00023163"/>
    </source>
</evidence>
<dbReference type="InterPro" id="IPR011008">
    <property type="entry name" value="Dimeric_a/b-barrel"/>
</dbReference>
<sequence>MNRRLDGLEQRIAAALQIDGRASWRRIATVLAEPERTVARRGNQLLASGDVTVAGILPQSASTLLRVRCAPGTARMTTESLAQRADCTFAYMTTGGTDCVAELMFDAERLPQVLGTEIPATVGLRAAVSYPVLRYFRTIRGWRFGPLTTAQSDALAREYSADRGGFPDQGELTAQDLQIAGVLAENGRAGFEEIARRTGVSESTASRRTDWLLRRGHIHLRALVEPALVGLPVEAMLWIRSAPHRVDGIGRELAGAREVRYAAALAGDHQIVANVTVPDTAALYRFVTDTPWAEQVDAVETTLLLHARKRGGRMLSAG</sequence>
<name>A0ABX8BLC9_9ACTN</name>
<dbReference type="Pfam" id="PF13404">
    <property type="entry name" value="HTH_AsnC-type"/>
    <property type="match status" value="1"/>
</dbReference>
<dbReference type="PROSITE" id="PS50956">
    <property type="entry name" value="HTH_ASNC_2"/>
    <property type="match status" value="1"/>
</dbReference>
<accession>A0ABX8BLC9</accession>
<dbReference type="EMBL" id="CP074133">
    <property type="protein sequence ID" value="QUX22901.1"/>
    <property type="molecule type" value="Genomic_DNA"/>
</dbReference>
<dbReference type="InterPro" id="IPR000485">
    <property type="entry name" value="AsnC-type_HTH_dom"/>
</dbReference>
<evidence type="ECO:0000256" key="2">
    <source>
        <dbReference type="ARBA" id="ARBA00023125"/>
    </source>
</evidence>
<dbReference type="SUPFAM" id="SSF54909">
    <property type="entry name" value="Dimeric alpha+beta barrel"/>
    <property type="match status" value="1"/>
</dbReference>
<dbReference type="Gene3D" id="3.30.70.920">
    <property type="match status" value="1"/>
</dbReference>
<proteinExistence type="predicted"/>
<dbReference type="Gene3D" id="1.10.10.10">
    <property type="entry name" value="Winged helix-like DNA-binding domain superfamily/Winged helix DNA-binding domain"/>
    <property type="match status" value="2"/>
</dbReference>
<dbReference type="PRINTS" id="PR00033">
    <property type="entry name" value="HTHASNC"/>
</dbReference>
<reference evidence="5 6" key="1">
    <citation type="submission" date="2021-05" db="EMBL/GenBank/DDBJ databases">
        <title>Direct Submission.</title>
        <authorList>
            <person name="Li K."/>
            <person name="Gao J."/>
        </authorList>
    </citation>
    <scope>NUCLEOTIDE SEQUENCE [LARGE SCALE GENOMIC DNA]</scope>
    <source>
        <strain evidence="5 6">Mg02</strain>
    </source>
</reference>
<protein>
    <submittedName>
        <fullName evidence="5">Lrp/AsnC family transcriptional regulator</fullName>
    </submittedName>
</protein>
<dbReference type="PROSITE" id="PS00519">
    <property type="entry name" value="HTH_ASNC_1"/>
    <property type="match status" value="1"/>
</dbReference>
<feature type="domain" description="HTH asnC-type" evidence="4">
    <location>
        <begin position="172"/>
        <end position="232"/>
    </location>
</feature>
<dbReference type="Pfam" id="PF01037">
    <property type="entry name" value="AsnC_trans_reg"/>
    <property type="match status" value="1"/>
</dbReference>
<dbReference type="Proteomes" id="UP000676079">
    <property type="component" value="Chromosome"/>
</dbReference>
<keyword evidence="2" id="KW-0238">DNA-binding</keyword>
<keyword evidence="3" id="KW-0804">Transcription</keyword>
<dbReference type="RefSeq" id="WP_220564114.1">
    <property type="nucleotide sequence ID" value="NZ_CP074133.1"/>
</dbReference>
<keyword evidence="6" id="KW-1185">Reference proteome</keyword>
<dbReference type="InterPro" id="IPR019888">
    <property type="entry name" value="Tscrpt_reg_AsnC-like"/>
</dbReference>
<dbReference type="InterPro" id="IPR036388">
    <property type="entry name" value="WH-like_DNA-bd_sf"/>
</dbReference>
<evidence type="ECO:0000313" key="5">
    <source>
        <dbReference type="EMBL" id="QUX22901.1"/>
    </source>
</evidence>
<gene>
    <name evidence="5" type="ORF">KGD84_00310</name>
</gene>
<dbReference type="SMART" id="SM00344">
    <property type="entry name" value="HTH_ASNC"/>
    <property type="match status" value="2"/>
</dbReference>
<dbReference type="SUPFAM" id="SSF46785">
    <property type="entry name" value="Winged helix' DNA-binding domain"/>
    <property type="match status" value="1"/>
</dbReference>
<dbReference type="InterPro" id="IPR036390">
    <property type="entry name" value="WH_DNA-bd_sf"/>
</dbReference>